<keyword evidence="4 8" id="KW-0812">Transmembrane</keyword>
<accession>A0A7J9L083</accession>
<evidence type="ECO:0000256" key="1">
    <source>
        <dbReference type="ARBA" id="ARBA00004141"/>
    </source>
</evidence>
<dbReference type="Pfam" id="PF02386">
    <property type="entry name" value="TrkH"/>
    <property type="match status" value="1"/>
</dbReference>
<evidence type="ECO:0000256" key="8">
    <source>
        <dbReference type="SAM" id="Phobius"/>
    </source>
</evidence>
<evidence type="ECO:0000256" key="3">
    <source>
        <dbReference type="ARBA" id="ARBA00022448"/>
    </source>
</evidence>
<feature type="transmembrane region" description="Helical" evidence="8">
    <location>
        <begin position="393"/>
        <end position="413"/>
    </location>
</feature>
<dbReference type="GO" id="GO:0005886">
    <property type="term" value="C:plasma membrane"/>
    <property type="evidence" value="ECO:0007669"/>
    <property type="project" value="TreeGrafter"/>
</dbReference>
<keyword evidence="7 8" id="KW-0472">Membrane</keyword>
<dbReference type="PANTHER" id="PTHR31064">
    <property type="entry name" value="POTASSIUM TRANSPORT PROTEIN DDB_G0292412-RELATED"/>
    <property type="match status" value="1"/>
</dbReference>
<feature type="transmembrane region" description="Helical" evidence="8">
    <location>
        <begin position="48"/>
        <end position="66"/>
    </location>
</feature>
<comment type="subcellular location">
    <subcellularLocation>
        <location evidence="1">Membrane</location>
        <topology evidence="1">Multi-pass membrane protein</topology>
    </subcellularLocation>
</comment>
<evidence type="ECO:0000256" key="2">
    <source>
        <dbReference type="ARBA" id="ARBA00010864"/>
    </source>
</evidence>
<dbReference type="PANTHER" id="PTHR31064:SF30">
    <property type="entry name" value="HIGH-AFFINITY POTASSIUM TRANSPORT PROTEIN-RELATED"/>
    <property type="match status" value="1"/>
</dbReference>
<sequence length="790" mass="88901">MSNTIICYGRKLEHFSSNPRSKLSCFNQSYRGLISTCFRFLVFRVNPFWVQLAYFIVLSLVGFGALKMSKPKSGSVSPNNIDVFFTSVSATTVSSMSTVEMEVFSNTQLIIITILMLVGGEVFTSMLGLLLGRFRFEKRPSFDGDIVNTISNRGLQSDCSLTSKNISQEVELGRITCSALANEKPITDLESNKNLTSDSKSLKYKATRYLEYLVLGYLLVVHAVGSSLVSMYVSLVPSARKILKTKGIDIRTFSFFTVVSTLANCGFVPTNENMIVFKKNSGLLLLLIPQILIGNTLYPACLRALIWVLEKMTKKVEFSYILKNWKEMGYSHLLSGLHSSFLAATVFGLTLVQFILFCSMEWNSETMDGFSSYQKVVGSLFQVVNSRYAGESVVDLSTISSAILVLFVVMMYLPPYTSFIPIKYQKKEIENGEEKGSQNESAGKSILECVLFSQLSYLAIFIILICISERQKLKEDPLNFNVLNITIEVTVPPSSLPSIYNTLVLSLLGFYVSHKPLISYIYHLYIKKNPTPKPLFFFSTLICGNMSIHRKTQQSIPLSPSYPPLLFHTLLFNPGQIDPKTPHRPTTTNGFIKPAVGYLLNKSARDGSFNTIKTFNFIINTEYSLSILVPLIQTLSRLEKGLMRNHAFNLQIACLYKIERIEESLCVLDDDENGGLKATTFHHIVNMLTKKKKMDDGSDERRGVSSDVITYNIFTIFTDRILLKNAYGNVGFSTGYSCKRRLKGEQWCTDSFAGFAGRWSNTGKFILIVVMFFGRFKNFSFKYGKAWKLS</sequence>
<protein>
    <submittedName>
        <fullName evidence="9">Uncharacterized protein</fullName>
    </submittedName>
</protein>
<dbReference type="OrthoDB" id="9999863at2759"/>
<evidence type="ECO:0000313" key="9">
    <source>
        <dbReference type="EMBL" id="MBA0852162.1"/>
    </source>
</evidence>
<dbReference type="GO" id="GO:0015081">
    <property type="term" value="F:sodium ion transmembrane transporter activity"/>
    <property type="evidence" value="ECO:0007669"/>
    <property type="project" value="TreeGrafter"/>
</dbReference>
<dbReference type="InterPro" id="IPR003445">
    <property type="entry name" value="Cat_transpt"/>
</dbReference>
<evidence type="ECO:0000256" key="5">
    <source>
        <dbReference type="ARBA" id="ARBA00022989"/>
    </source>
</evidence>
<feature type="transmembrane region" description="Helical" evidence="8">
    <location>
        <begin position="209"/>
        <end position="233"/>
    </location>
</feature>
<organism evidence="9 10">
    <name type="scientific">Gossypium schwendimanii</name>
    <name type="common">Cotton</name>
    <dbReference type="NCBI Taxonomy" id="34291"/>
    <lineage>
        <taxon>Eukaryota</taxon>
        <taxon>Viridiplantae</taxon>
        <taxon>Streptophyta</taxon>
        <taxon>Embryophyta</taxon>
        <taxon>Tracheophyta</taxon>
        <taxon>Spermatophyta</taxon>
        <taxon>Magnoliopsida</taxon>
        <taxon>eudicotyledons</taxon>
        <taxon>Gunneridae</taxon>
        <taxon>Pentapetalae</taxon>
        <taxon>rosids</taxon>
        <taxon>malvids</taxon>
        <taxon>Malvales</taxon>
        <taxon>Malvaceae</taxon>
        <taxon>Malvoideae</taxon>
        <taxon>Gossypium</taxon>
    </lineage>
</organism>
<feature type="transmembrane region" description="Helical" evidence="8">
    <location>
        <begin position="445"/>
        <end position="467"/>
    </location>
</feature>
<dbReference type="Proteomes" id="UP000593576">
    <property type="component" value="Unassembled WGS sequence"/>
</dbReference>
<comment type="caution">
    <text evidence="9">The sequence shown here is derived from an EMBL/GenBank/DDBJ whole genome shotgun (WGS) entry which is preliminary data.</text>
</comment>
<evidence type="ECO:0000256" key="6">
    <source>
        <dbReference type="ARBA" id="ARBA00023065"/>
    </source>
</evidence>
<proteinExistence type="inferred from homology"/>
<gene>
    <name evidence="9" type="ORF">Goshw_001909</name>
</gene>
<reference evidence="9 10" key="1">
    <citation type="journal article" date="2019" name="Genome Biol. Evol.">
        <title>Insights into the evolution of the New World diploid cottons (Gossypium, subgenus Houzingenia) based on genome sequencing.</title>
        <authorList>
            <person name="Grover C.E."/>
            <person name="Arick M.A. 2nd"/>
            <person name="Thrash A."/>
            <person name="Conover J.L."/>
            <person name="Sanders W.S."/>
            <person name="Peterson D.G."/>
            <person name="Frelichowski J.E."/>
            <person name="Scheffler J.A."/>
            <person name="Scheffler B.E."/>
            <person name="Wendel J.F."/>
        </authorList>
    </citation>
    <scope>NUCLEOTIDE SEQUENCE [LARGE SCALE GENOMIC DNA]</scope>
    <source>
        <strain evidence="9">1</strain>
        <tissue evidence="9">Leaf</tissue>
    </source>
</reference>
<dbReference type="EMBL" id="JABFAF010000004">
    <property type="protein sequence ID" value="MBA0852162.1"/>
    <property type="molecule type" value="Genomic_DNA"/>
</dbReference>
<dbReference type="AlphaFoldDB" id="A0A7J9L083"/>
<dbReference type="InterPro" id="IPR051143">
    <property type="entry name" value="TrkH_K-transport"/>
</dbReference>
<feature type="transmembrane region" description="Helical" evidence="8">
    <location>
        <begin position="109"/>
        <end position="131"/>
    </location>
</feature>
<keyword evidence="5 8" id="KW-1133">Transmembrane helix</keyword>
<evidence type="ECO:0000256" key="7">
    <source>
        <dbReference type="ARBA" id="ARBA00023136"/>
    </source>
</evidence>
<feature type="transmembrane region" description="Helical" evidence="8">
    <location>
        <begin position="329"/>
        <end position="357"/>
    </location>
</feature>
<evidence type="ECO:0000256" key="4">
    <source>
        <dbReference type="ARBA" id="ARBA00022692"/>
    </source>
</evidence>
<feature type="transmembrane region" description="Helical" evidence="8">
    <location>
        <begin position="283"/>
        <end position="309"/>
    </location>
</feature>
<evidence type="ECO:0000313" key="10">
    <source>
        <dbReference type="Proteomes" id="UP000593576"/>
    </source>
</evidence>
<name>A0A7J9L083_GOSSC</name>
<keyword evidence="6" id="KW-0406">Ion transport</keyword>
<keyword evidence="3" id="KW-0813">Transport</keyword>
<comment type="similarity">
    <text evidence="2">Belongs to the TrkH potassium transport family. HKT (TC 2.A.38.3) subfamily.</text>
</comment>
<keyword evidence="10" id="KW-1185">Reference proteome</keyword>